<dbReference type="Proteomes" id="UP000749559">
    <property type="component" value="Unassembled WGS sequence"/>
</dbReference>
<feature type="coiled-coil region" evidence="3">
    <location>
        <begin position="58"/>
        <end position="120"/>
    </location>
</feature>
<evidence type="ECO:0000256" key="1">
    <source>
        <dbReference type="ARBA" id="ARBA00004123"/>
    </source>
</evidence>
<dbReference type="AlphaFoldDB" id="A0A8J1Y843"/>
<proteinExistence type="predicted"/>
<feature type="region of interest" description="Disordered" evidence="4">
    <location>
        <begin position="127"/>
        <end position="259"/>
    </location>
</feature>
<evidence type="ECO:0000313" key="6">
    <source>
        <dbReference type="Proteomes" id="UP000749559"/>
    </source>
</evidence>
<dbReference type="PANTHER" id="PTHR13495">
    <property type="entry name" value="NEFA-INTERACTING NUCLEAR PROTEIN NIP30"/>
    <property type="match status" value="1"/>
</dbReference>
<evidence type="ECO:0000256" key="3">
    <source>
        <dbReference type="SAM" id="Coils"/>
    </source>
</evidence>
<keyword evidence="3" id="KW-0175">Coiled coil</keyword>
<dbReference type="InterPro" id="IPR019331">
    <property type="entry name" value="FAM192A/Fyv6_N"/>
</dbReference>
<dbReference type="OrthoDB" id="75807at2759"/>
<feature type="compositionally biased region" description="Low complexity" evidence="4">
    <location>
        <begin position="190"/>
        <end position="213"/>
    </location>
</feature>
<accession>A0A8J1Y843</accession>
<dbReference type="InterPro" id="IPR039845">
    <property type="entry name" value="FAM192A"/>
</dbReference>
<protein>
    <submittedName>
        <fullName evidence="5">Uncharacterized protein</fullName>
    </submittedName>
</protein>
<keyword evidence="2" id="KW-0539">Nucleus</keyword>
<evidence type="ECO:0000256" key="4">
    <source>
        <dbReference type="SAM" id="MobiDB-lite"/>
    </source>
</evidence>
<dbReference type="GO" id="GO:0005634">
    <property type="term" value="C:nucleus"/>
    <property type="evidence" value="ECO:0007669"/>
    <property type="project" value="UniProtKB-SubCell"/>
</dbReference>
<organism evidence="5 6">
    <name type="scientific">Owenia fusiformis</name>
    <name type="common">Polychaete worm</name>
    <dbReference type="NCBI Taxonomy" id="6347"/>
    <lineage>
        <taxon>Eukaryota</taxon>
        <taxon>Metazoa</taxon>
        <taxon>Spiralia</taxon>
        <taxon>Lophotrochozoa</taxon>
        <taxon>Annelida</taxon>
        <taxon>Polychaeta</taxon>
        <taxon>Sedentaria</taxon>
        <taxon>Canalipalpata</taxon>
        <taxon>Sabellida</taxon>
        <taxon>Oweniida</taxon>
        <taxon>Oweniidae</taxon>
        <taxon>Owenia</taxon>
    </lineage>
</organism>
<gene>
    <name evidence="5" type="ORF">OFUS_LOCUS6663</name>
</gene>
<name>A0A8J1Y843_OWEFU</name>
<feature type="region of interest" description="Disordered" evidence="4">
    <location>
        <begin position="1"/>
        <end position="54"/>
    </location>
</feature>
<comment type="subcellular location">
    <subcellularLocation>
        <location evidence="1">Nucleus</location>
    </subcellularLocation>
</comment>
<evidence type="ECO:0000256" key="2">
    <source>
        <dbReference type="ARBA" id="ARBA00023242"/>
    </source>
</evidence>
<feature type="compositionally biased region" description="Basic and acidic residues" evidence="4">
    <location>
        <begin position="16"/>
        <end position="54"/>
    </location>
</feature>
<evidence type="ECO:0000313" key="5">
    <source>
        <dbReference type="EMBL" id="CAH1779904.1"/>
    </source>
</evidence>
<dbReference type="PANTHER" id="PTHR13495:SF0">
    <property type="entry name" value="PSME3-INTERACTING PROTEIN"/>
    <property type="match status" value="1"/>
</dbReference>
<comment type="caution">
    <text evidence="5">The sequence shown here is derived from an EMBL/GenBank/DDBJ whole genome shotgun (WGS) entry which is preliminary data.</text>
</comment>
<keyword evidence="6" id="KW-1185">Reference proteome</keyword>
<feature type="compositionally biased region" description="Polar residues" evidence="4">
    <location>
        <begin position="178"/>
        <end position="189"/>
    </location>
</feature>
<dbReference type="Pfam" id="PF10187">
    <property type="entry name" value="FAM192A_Fyv6_N"/>
    <property type="match status" value="1"/>
</dbReference>
<dbReference type="EMBL" id="CAIIXF020000003">
    <property type="protein sequence ID" value="CAH1779904.1"/>
    <property type="molecule type" value="Genomic_DNA"/>
</dbReference>
<sequence length="259" mass="29221">MSFKESDGAASMPQFKKFETEGEIAEKKKKRQEEWEKVRKPEEPMEAPEEKFDPRCLYDQLEANKLAKQEEYDEAHKLKNMVRGLESDEVEFLDFVSQKQEEIEERREREEKRLLQEYKEAMVTKVTDTTKVSTEKKVARPQMGTEKKETQKKLLAGAVKRKTEPDSSSNLDSKKQRTTSSDSTNPETATSDSTVTQTNSSVTSQNSTVTSSNGGMAKVIGVLPGLGAYSQSSDSDSSDSEDDIDTDTFAKKKKTPVYV</sequence>
<reference evidence="5" key="1">
    <citation type="submission" date="2022-03" db="EMBL/GenBank/DDBJ databases">
        <authorList>
            <person name="Martin C."/>
        </authorList>
    </citation>
    <scope>NUCLEOTIDE SEQUENCE</scope>
</reference>
<feature type="compositionally biased region" description="Acidic residues" evidence="4">
    <location>
        <begin position="236"/>
        <end position="246"/>
    </location>
</feature>